<reference evidence="2 3" key="1">
    <citation type="submission" date="2023-01" db="EMBL/GenBank/DDBJ databases">
        <title>Analysis of 21 Apiospora genomes using comparative genomics revels a genus with tremendous synthesis potential of carbohydrate active enzymes and secondary metabolites.</title>
        <authorList>
            <person name="Sorensen T."/>
        </authorList>
    </citation>
    <scope>NUCLEOTIDE SEQUENCE [LARGE SCALE GENOMIC DNA]</scope>
    <source>
        <strain evidence="2 3">CBS 24483</strain>
    </source>
</reference>
<accession>A0ABR1Q0Q9</accession>
<proteinExistence type="predicted"/>
<dbReference type="RefSeq" id="XP_066695450.1">
    <property type="nucleotide sequence ID" value="XM_066848754.1"/>
</dbReference>
<evidence type="ECO:0000256" key="1">
    <source>
        <dbReference type="SAM" id="Phobius"/>
    </source>
</evidence>
<keyword evidence="3" id="KW-1185">Reference proteome</keyword>
<comment type="caution">
    <text evidence="2">The sequence shown here is derived from an EMBL/GenBank/DDBJ whole genome shotgun (WGS) entry which is preliminary data.</text>
</comment>
<dbReference type="GeneID" id="92081816"/>
<gene>
    <name evidence="2" type="ORF">PG986_012532</name>
</gene>
<dbReference type="Proteomes" id="UP001391051">
    <property type="component" value="Unassembled WGS sequence"/>
</dbReference>
<keyword evidence="1" id="KW-0812">Transmembrane</keyword>
<evidence type="ECO:0000313" key="2">
    <source>
        <dbReference type="EMBL" id="KAK7943419.1"/>
    </source>
</evidence>
<feature type="transmembrane region" description="Helical" evidence="1">
    <location>
        <begin position="12"/>
        <end position="40"/>
    </location>
</feature>
<keyword evidence="1" id="KW-1133">Transmembrane helix</keyword>
<organism evidence="2 3">
    <name type="scientific">Apiospora aurea</name>
    <dbReference type="NCBI Taxonomy" id="335848"/>
    <lineage>
        <taxon>Eukaryota</taxon>
        <taxon>Fungi</taxon>
        <taxon>Dikarya</taxon>
        <taxon>Ascomycota</taxon>
        <taxon>Pezizomycotina</taxon>
        <taxon>Sordariomycetes</taxon>
        <taxon>Xylariomycetidae</taxon>
        <taxon>Amphisphaeriales</taxon>
        <taxon>Apiosporaceae</taxon>
        <taxon>Apiospora</taxon>
    </lineage>
</organism>
<protein>
    <submittedName>
        <fullName evidence="2">Uncharacterized protein</fullName>
    </submittedName>
</protein>
<name>A0ABR1Q0Q9_9PEZI</name>
<sequence length="111" mass="12541">MASIFSPSRLIVAFPLSVMAIATILTGLSVIPFYIMLWVLEFVFRVLAQRAGEQTCRHAKAHKLARLASTIVADLEDFRSGILRWGDKVLRKFEAVEKTLKKKPLVARENK</sequence>
<dbReference type="EMBL" id="JAQQWE010000008">
    <property type="protein sequence ID" value="KAK7943419.1"/>
    <property type="molecule type" value="Genomic_DNA"/>
</dbReference>
<keyword evidence="1" id="KW-0472">Membrane</keyword>
<evidence type="ECO:0000313" key="3">
    <source>
        <dbReference type="Proteomes" id="UP001391051"/>
    </source>
</evidence>